<proteinExistence type="predicted"/>
<evidence type="ECO:0000313" key="2">
    <source>
        <dbReference type="Proteomes" id="UP000027463"/>
    </source>
</evidence>
<comment type="caution">
    <text evidence="1">The sequence shown here is derived from an EMBL/GenBank/DDBJ whole genome shotgun (WGS) entry which is preliminary data.</text>
</comment>
<name>A0ABR4TKR8_9PROT</name>
<evidence type="ECO:0000313" key="1">
    <source>
        <dbReference type="EMBL" id="KEO53763.1"/>
    </source>
</evidence>
<dbReference type="EMBL" id="AUNC01000034">
    <property type="protein sequence ID" value="KEO53763.1"/>
    <property type="molecule type" value="Genomic_DNA"/>
</dbReference>
<reference evidence="1 2" key="1">
    <citation type="submission" date="2013-07" db="EMBL/GenBank/DDBJ databases">
        <title>Thalassospira permensis NBRC 106175 Genome Sequencing.</title>
        <authorList>
            <person name="Lai Q."/>
            <person name="Shao Z."/>
        </authorList>
    </citation>
    <scope>NUCLEOTIDE SEQUENCE [LARGE SCALE GENOMIC DNA]</scope>
    <source>
        <strain evidence="1 2">NBRC 106175</strain>
    </source>
</reference>
<gene>
    <name evidence="1" type="ORF">SMB34_06825</name>
</gene>
<organism evidence="1 2">
    <name type="scientific">Thalassospira permensis NBRC 106175</name>
    <dbReference type="NCBI Taxonomy" id="1353532"/>
    <lineage>
        <taxon>Bacteria</taxon>
        <taxon>Pseudomonadati</taxon>
        <taxon>Pseudomonadota</taxon>
        <taxon>Alphaproteobacteria</taxon>
        <taxon>Rhodospirillales</taxon>
        <taxon>Thalassospiraceae</taxon>
        <taxon>Thalassospira</taxon>
    </lineage>
</organism>
<dbReference type="Proteomes" id="UP000027463">
    <property type="component" value="Unassembled WGS sequence"/>
</dbReference>
<protein>
    <recommendedName>
        <fullName evidence="3">NERD domain-containing protein</fullName>
    </recommendedName>
</protein>
<accession>A0ABR4TKR8</accession>
<evidence type="ECO:0008006" key="3">
    <source>
        <dbReference type="Google" id="ProtNLM"/>
    </source>
</evidence>
<keyword evidence="2" id="KW-1185">Reference proteome</keyword>
<sequence>MLISLRVMSLNAANDPVEQEFVELIDDAIDLIALEFAETAHHRKDRNEDSLTIDIVSLLKAHGFLVEHDADVGGHCDVVVRGPRGFLWLGEAKIHSDYEWLNKGYLQLTTRYSTGMVGQQNGCVIIYCKGPDVNRVVNTWRSKYQSLYQEATVTNCPKNVLVFRSVNKHERSGLPFTVRFVPFSLYHKPKDKK</sequence>